<dbReference type="InterPro" id="IPR008928">
    <property type="entry name" value="6-hairpin_glycosidase_sf"/>
</dbReference>
<name>W0RW52_9BACT</name>
<protein>
    <recommendedName>
        <fullName evidence="5">Extracellular solute-binding protein family 1</fullName>
    </recommendedName>
</protein>
<dbReference type="PANTHER" id="PTHR43649">
    <property type="entry name" value="ARABINOSE-BINDING PROTEIN-RELATED"/>
    <property type="match status" value="1"/>
</dbReference>
<dbReference type="InParanoid" id="W0RW52"/>
<dbReference type="RefSeq" id="WP_025415087.1">
    <property type="nucleotide sequence ID" value="NZ_CP007130.1"/>
</dbReference>
<dbReference type="eggNOG" id="COG1331">
    <property type="taxonomic scope" value="Bacteria"/>
</dbReference>
<accession>W0RW52</accession>
<evidence type="ECO:0000313" key="3">
    <source>
        <dbReference type="EMBL" id="AHG93798.1"/>
    </source>
</evidence>
<dbReference type="HOGENOM" id="CLU_338523_0_0_0"/>
<keyword evidence="4" id="KW-1185">Reference proteome</keyword>
<dbReference type="eggNOG" id="COG1653">
    <property type="taxonomic scope" value="Bacteria"/>
</dbReference>
<dbReference type="SUPFAM" id="SSF53850">
    <property type="entry name" value="Periplasmic binding protein-like II"/>
    <property type="match status" value="1"/>
</dbReference>
<dbReference type="SUPFAM" id="SSF48208">
    <property type="entry name" value="Six-hairpin glycosidases"/>
    <property type="match status" value="2"/>
</dbReference>
<evidence type="ECO:0000256" key="1">
    <source>
        <dbReference type="ARBA" id="ARBA00004418"/>
    </source>
</evidence>
<dbReference type="Proteomes" id="UP000019151">
    <property type="component" value="Plasmid 2"/>
</dbReference>
<proteinExistence type="inferred from homology"/>
<keyword evidence="3" id="KW-0614">Plasmid</keyword>
<sequence>MLVQSCHRAPLPLPEPHASKPLGLTYDHLRHLTRDLFVDGHRVKIVALYAPAPDYRPTGSPQRDGSEGIASVDDAARAAVALLRAYEASGDARDRDDALGLLAFVAAMERGDGEYLNFVDGRGVPNDRVASGRKGMSFWGARALWALGEADRVLGAAALPPDLRAVLDRTVARARRDVDAGRLVGGSATATSEALLGMLALQRAEPSPEHAALAERAAELLVPLSRGGPDAAPWGARTDAPAAAWHAWGSRSTEALATAAVALGRPELATAARREADALWTRFALAGRIPATVAPDGGATWYPQIAYGVGPVVEGWLALADATGDRRYAVQAGLAASWLVGMYDERTGRTFDGVDGPGAVNRDAGAESTIEALLALQRVAANPDAATYARYGTRGAPSASLAVVPDRREFVGPGGERLTLRRDASGLHVDETPNGGPITLTYWPAANPAETRLATRLVARWNAEHPDVQVRVQPLPAGRSTEEVLLAAIVARATPDVSSNVSSALLSRLVRAGGVVRLDDRVATAARLRERTSPAMLAPLRLPDGGVYAFPWKTNPELLLYNVDLLARAGVSPPTTQSELLDAFRKLARDADGDGRRDHWALWAPLKTTWYERFYDFYPLYLASSGGRTLVRGDSVLFDNAAAASALELLRRGFAEGLLPRANFSQGRDPFADGTVAMKIIGPWFVRELEEIKTPGMRYGAVPIPAADGAPPEQRYAFADLRSIAVFATTRHPEAAARFVAFLTSPEADRMLVEEASQLPYRRALADDARFARALARWPTLPTYARYVERARDLDVDPDVVEIFDVLSEAYEAASIYGTVPVRDALARAARETRGILRAR</sequence>
<dbReference type="InterPro" id="IPR050490">
    <property type="entry name" value="Bact_solute-bd_prot1"/>
</dbReference>
<evidence type="ECO:0000313" key="4">
    <source>
        <dbReference type="Proteomes" id="UP000019151"/>
    </source>
</evidence>
<dbReference type="GO" id="GO:0005975">
    <property type="term" value="P:carbohydrate metabolic process"/>
    <property type="evidence" value="ECO:0007669"/>
    <property type="project" value="InterPro"/>
</dbReference>
<dbReference type="GO" id="GO:0042597">
    <property type="term" value="C:periplasmic space"/>
    <property type="evidence" value="ECO:0007669"/>
    <property type="project" value="UniProtKB-SubCell"/>
</dbReference>
<reference evidence="3 4" key="1">
    <citation type="journal article" date="2014" name="Genome Announc.">
        <title>Genome Sequence and Methylome of Soil Bacterium Gemmatirosa kalamazoonensis KBS708T, a Member of the Rarely Cultivated Gemmatimonadetes Phylum.</title>
        <authorList>
            <person name="Debruyn J.M."/>
            <person name="Radosevich M."/>
            <person name="Wommack K.E."/>
            <person name="Polson S.W."/>
            <person name="Hauser L.J."/>
            <person name="Fawaz M.N."/>
            <person name="Korlach J."/>
            <person name="Tsai Y.C."/>
        </authorList>
    </citation>
    <scope>NUCLEOTIDE SEQUENCE [LARGE SCALE GENOMIC DNA]</scope>
    <source>
        <strain evidence="3 4">KBS708</strain>
        <plasmid evidence="4">Plasmid 2</plasmid>
    </source>
</reference>
<organism evidence="3 4">
    <name type="scientific">Gemmatirosa kalamazoonensis</name>
    <dbReference type="NCBI Taxonomy" id="861299"/>
    <lineage>
        <taxon>Bacteria</taxon>
        <taxon>Pseudomonadati</taxon>
        <taxon>Gemmatimonadota</taxon>
        <taxon>Gemmatimonadia</taxon>
        <taxon>Gemmatimonadales</taxon>
        <taxon>Gemmatimonadaceae</taxon>
        <taxon>Gemmatirosa</taxon>
    </lineage>
</organism>
<dbReference type="Gene3D" id="3.40.190.10">
    <property type="entry name" value="Periplasmic binding protein-like II"/>
    <property type="match status" value="2"/>
</dbReference>
<dbReference type="OrthoDB" id="9782846at2"/>
<dbReference type="InterPro" id="IPR006059">
    <property type="entry name" value="SBP"/>
</dbReference>
<geneLocation type="plasmid" evidence="3 4">
    <name>2</name>
</geneLocation>
<dbReference type="Pfam" id="PF01547">
    <property type="entry name" value="SBP_bac_1"/>
    <property type="match status" value="1"/>
</dbReference>
<dbReference type="KEGG" id="gba:J421_6263"/>
<dbReference type="AlphaFoldDB" id="W0RW52"/>
<evidence type="ECO:0000256" key="2">
    <source>
        <dbReference type="ARBA" id="ARBA00008520"/>
    </source>
</evidence>
<gene>
    <name evidence="3" type="ORF">J421_6263</name>
</gene>
<dbReference type="PANTHER" id="PTHR43649:SF13">
    <property type="entry name" value="CARBOHYDRATE ABC TRANSPORTER SUBSTRATE-BINDING PROTEIN"/>
    <property type="match status" value="1"/>
</dbReference>
<evidence type="ECO:0008006" key="5">
    <source>
        <dbReference type="Google" id="ProtNLM"/>
    </source>
</evidence>
<dbReference type="EMBL" id="CP007130">
    <property type="protein sequence ID" value="AHG93798.1"/>
    <property type="molecule type" value="Genomic_DNA"/>
</dbReference>
<comment type="similarity">
    <text evidence="2">Belongs to the bacterial solute-binding protein 1 family.</text>
</comment>
<comment type="subcellular location">
    <subcellularLocation>
        <location evidence="1">Periplasm</location>
    </subcellularLocation>
</comment>